<keyword evidence="2" id="KW-1185">Reference proteome</keyword>
<protein>
    <submittedName>
        <fullName evidence="1">Uncharacterized protein</fullName>
    </submittedName>
</protein>
<evidence type="ECO:0000313" key="2">
    <source>
        <dbReference type="Proteomes" id="UP001501446"/>
    </source>
</evidence>
<name>A0ABP8XHL7_9MICC</name>
<sequence length="53" mass="5834">MFRVPVLCHGDLVQNVTLLSRGPVSEVLVNRSFRELVGQITAPPADLGRGRFD</sequence>
<dbReference type="Proteomes" id="UP001501446">
    <property type="component" value="Unassembled WGS sequence"/>
</dbReference>
<evidence type="ECO:0000313" key="1">
    <source>
        <dbReference type="EMBL" id="GAA4707808.1"/>
    </source>
</evidence>
<proteinExistence type="predicted"/>
<accession>A0ABP8XHL7</accession>
<gene>
    <name evidence="1" type="ORF">GCM10025781_28110</name>
</gene>
<organism evidence="1 2">
    <name type="scientific">Kocuria gwangalliensis</name>
    <dbReference type="NCBI Taxonomy" id="501592"/>
    <lineage>
        <taxon>Bacteria</taxon>
        <taxon>Bacillati</taxon>
        <taxon>Actinomycetota</taxon>
        <taxon>Actinomycetes</taxon>
        <taxon>Micrococcales</taxon>
        <taxon>Micrococcaceae</taxon>
        <taxon>Kocuria</taxon>
    </lineage>
</organism>
<reference evidence="2" key="1">
    <citation type="journal article" date="2019" name="Int. J. Syst. Evol. Microbiol.">
        <title>The Global Catalogue of Microorganisms (GCM) 10K type strain sequencing project: providing services to taxonomists for standard genome sequencing and annotation.</title>
        <authorList>
            <consortium name="The Broad Institute Genomics Platform"/>
            <consortium name="The Broad Institute Genome Sequencing Center for Infectious Disease"/>
            <person name="Wu L."/>
            <person name="Ma J."/>
        </authorList>
    </citation>
    <scope>NUCLEOTIDE SEQUENCE [LARGE SCALE GENOMIC DNA]</scope>
    <source>
        <strain evidence="2">JCM 18958</strain>
    </source>
</reference>
<comment type="caution">
    <text evidence="1">The sequence shown here is derived from an EMBL/GenBank/DDBJ whole genome shotgun (WGS) entry which is preliminary data.</text>
</comment>
<dbReference type="EMBL" id="BAABLN010000071">
    <property type="protein sequence ID" value="GAA4707808.1"/>
    <property type="molecule type" value="Genomic_DNA"/>
</dbReference>